<evidence type="ECO:0000313" key="1">
    <source>
        <dbReference type="Proteomes" id="UP000887565"/>
    </source>
</evidence>
<dbReference type="Proteomes" id="UP000887565">
    <property type="component" value="Unplaced"/>
</dbReference>
<sequence length="97" mass="11386">MKAEQVIRKVELGDSCNDFLSTDCVPTDQEFERKRANLVEIYEKESDDMAKRLELMGEKLADERNKFQVKSTVEPSLSYEFYPRSIYMTRKPRLGNV</sequence>
<organism evidence="1 2">
    <name type="scientific">Romanomermis culicivorax</name>
    <name type="common">Nematode worm</name>
    <dbReference type="NCBI Taxonomy" id="13658"/>
    <lineage>
        <taxon>Eukaryota</taxon>
        <taxon>Metazoa</taxon>
        <taxon>Ecdysozoa</taxon>
        <taxon>Nematoda</taxon>
        <taxon>Enoplea</taxon>
        <taxon>Dorylaimia</taxon>
        <taxon>Mermithida</taxon>
        <taxon>Mermithoidea</taxon>
        <taxon>Mermithidae</taxon>
        <taxon>Romanomermis</taxon>
    </lineage>
</organism>
<dbReference type="WBParaSite" id="nRc.2.0.1.t00776-RA">
    <property type="protein sequence ID" value="nRc.2.0.1.t00776-RA"/>
    <property type="gene ID" value="nRc.2.0.1.g00776"/>
</dbReference>
<protein>
    <submittedName>
        <fullName evidence="2">Uncharacterized protein</fullName>
    </submittedName>
</protein>
<dbReference type="AlphaFoldDB" id="A0A915HHI3"/>
<name>A0A915HHI3_ROMCU</name>
<accession>A0A915HHI3</accession>
<evidence type="ECO:0000313" key="2">
    <source>
        <dbReference type="WBParaSite" id="nRc.2.0.1.t00776-RA"/>
    </source>
</evidence>
<reference evidence="2" key="1">
    <citation type="submission" date="2022-11" db="UniProtKB">
        <authorList>
            <consortium name="WormBaseParasite"/>
        </authorList>
    </citation>
    <scope>IDENTIFICATION</scope>
</reference>
<keyword evidence="1" id="KW-1185">Reference proteome</keyword>
<proteinExistence type="predicted"/>